<evidence type="ECO:0008006" key="4">
    <source>
        <dbReference type="Google" id="ProtNLM"/>
    </source>
</evidence>
<reference evidence="2" key="2">
    <citation type="submission" date="2022-06" db="UniProtKB">
        <authorList>
            <consortium name="EnsemblMetazoa"/>
        </authorList>
    </citation>
    <scope>IDENTIFICATION</scope>
    <source>
        <strain evidence="2">DF5081</strain>
    </source>
</reference>
<reference evidence="3" key="1">
    <citation type="submission" date="2010-08" db="EMBL/GenBank/DDBJ databases">
        <authorList>
            <consortium name="Caenorhabditis japonica Sequencing Consortium"/>
            <person name="Wilson R.K."/>
        </authorList>
    </citation>
    <scope>NUCLEOTIDE SEQUENCE [LARGE SCALE GENOMIC DNA]</scope>
    <source>
        <strain evidence="3">DF5081</strain>
    </source>
</reference>
<evidence type="ECO:0000313" key="2">
    <source>
        <dbReference type="EnsemblMetazoa" id="CJA24655.1"/>
    </source>
</evidence>
<keyword evidence="3" id="KW-1185">Reference proteome</keyword>
<evidence type="ECO:0000313" key="3">
    <source>
        <dbReference type="Proteomes" id="UP000005237"/>
    </source>
</evidence>
<organism evidence="2 3">
    <name type="scientific">Caenorhabditis japonica</name>
    <dbReference type="NCBI Taxonomy" id="281687"/>
    <lineage>
        <taxon>Eukaryota</taxon>
        <taxon>Metazoa</taxon>
        <taxon>Ecdysozoa</taxon>
        <taxon>Nematoda</taxon>
        <taxon>Chromadorea</taxon>
        <taxon>Rhabditida</taxon>
        <taxon>Rhabditina</taxon>
        <taxon>Rhabditomorpha</taxon>
        <taxon>Rhabditoidea</taxon>
        <taxon>Rhabditidae</taxon>
        <taxon>Peloderinae</taxon>
        <taxon>Caenorhabditis</taxon>
    </lineage>
</organism>
<accession>A0A8R1IDI2</accession>
<proteinExistence type="predicted"/>
<dbReference type="Proteomes" id="UP000005237">
    <property type="component" value="Unassembled WGS sequence"/>
</dbReference>
<dbReference type="AlphaFoldDB" id="A0A8R1IDI2"/>
<protein>
    <recommendedName>
        <fullName evidence="4">C2H2-type domain-containing protein</fullName>
    </recommendedName>
</protein>
<feature type="signal peptide" evidence="1">
    <location>
        <begin position="1"/>
        <end position="16"/>
    </location>
</feature>
<name>A0A8R1IDI2_CAEJA</name>
<keyword evidence="1" id="KW-0732">Signal</keyword>
<sequence length="165" mass="18748">MRRLVLYLLVFGGSLASNIPCGKSFIPCENDILNHQQELHSIDEAPFVSHRIPDGLLFVAAKEGERESLKLFEFRDVAFQYSGHPLSTSTAQFTRIHKADKKASDRSRSAFTSLAITKRLTAYVWLTHLLSAYFFCFQTWASRTRVKVRSATQPDLLDHLKLSDS</sequence>
<evidence type="ECO:0000256" key="1">
    <source>
        <dbReference type="SAM" id="SignalP"/>
    </source>
</evidence>
<feature type="chain" id="PRO_5035909218" description="C2H2-type domain-containing protein" evidence="1">
    <location>
        <begin position="17"/>
        <end position="165"/>
    </location>
</feature>
<dbReference type="EnsemblMetazoa" id="CJA24655.1">
    <property type="protein sequence ID" value="CJA24655.1"/>
    <property type="gene ID" value="WBGene00180227"/>
</dbReference>